<keyword evidence="3" id="KW-0808">Transferase</keyword>
<protein>
    <submittedName>
        <fullName evidence="7">Cyclopropane-fatty-acyl-phospholipid synthase</fullName>
    </submittedName>
</protein>
<dbReference type="RefSeq" id="WP_131776301.1">
    <property type="nucleotide sequence ID" value="NZ_BMOB01000007.1"/>
</dbReference>
<evidence type="ECO:0000256" key="6">
    <source>
        <dbReference type="PIRSR" id="PIRSR003085-1"/>
    </source>
</evidence>
<dbReference type="InterPro" id="IPR050723">
    <property type="entry name" value="CFA/CMAS"/>
</dbReference>
<dbReference type="AlphaFoldDB" id="A0A917JW24"/>
<evidence type="ECO:0000313" key="7">
    <source>
        <dbReference type="EMBL" id="GGI89059.1"/>
    </source>
</evidence>
<dbReference type="Pfam" id="PF02353">
    <property type="entry name" value="CMAS"/>
    <property type="match status" value="1"/>
</dbReference>
<proteinExistence type="inferred from homology"/>
<accession>A0A917JW24</accession>
<dbReference type="GO" id="GO:0008610">
    <property type="term" value="P:lipid biosynthetic process"/>
    <property type="evidence" value="ECO:0007669"/>
    <property type="project" value="InterPro"/>
</dbReference>
<keyword evidence="4" id="KW-0949">S-adenosyl-L-methionine</keyword>
<reference evidence="7" key="1">
    <citation type="journal article" date="2014" name="Int. J. Syst. Evol. Microbiol.">
        <title>Complete genome sequence of Corynebacterium casei LMG S-19264T (=DSM 44701T), isolated from a smear-ripened cheese.</title>
        <authorList>
            <consortium name="US DOE Joint Genome Institute (JGI-PGF)"/>
            <person name="Walter F."/>
            <person name="Albersmeier A."/>
            <person name="Kalinowski J."/>
            <person name="Ruckert C."/>
        </authorList>
    </citation>
    <scope>NUCLEOTIDE SEQUENCE</scope>
    <source>
        <strain evidence="7">JCM 13919</strain>
    </source>
</reference>
<sequence>MSRTKQYFELLLERCDIRLNGTRPWDIRVHNDAVFSRVIKEGTLGLGEAYMEGWWDCDQLDVLFDRFLKSQLDTQIKPPLHIMMTNLMARMVNLQNKRRAIQGVQHYNIGNNLFKAMLDERMIYSCAYFKNTNNLDEAQTAKLKLSCEKLHLEPGMRLLDVGCGWGGLAKYAAENYGVSVVGITLSKEQYELAKKNCKGLDVEIRLQDYRDLHEPFDRVVSIGMFEHVGHINYNAYMRTIHKCLKEQGLFLLHTIGVDKTSYIADPWIRKYIFPNGMLPSMAQISQTSEPYFTLEDLHNFGPYYDKTLLAWRDNFVQNWDKLSKHYDERFYRMWLYYLLSCAGGFRARGMQLWQIVLSKGGYPMPYHAPR</sequence>
<evidence type="ECO:0000256" key="3">
    <source>
        <dbReference type="ARBA" id="ARBA00022679"/>
    </source>
</evidence>
<dbReference type="GO" id="GO:0032259">
    <property type="term" value="P:methylation"/>
    <property type="evidence" value="ECO:0007669"/>
    <property type="project" value="UniProtKB-KW"/>
</dbReference>
<reference evidence="7" key="2">
    <citation type="submission" date="2020-09" db="EMBL/GenBank/DDBJ databases">
        <authorList>
            <person name="Sun Q."/>
            <person name="Ohkuma M."/>
        </authorList>
    </citation>
    <scope>NUCLEOTIDE SEQUENCE</scope>
    <source>
        <strain evidence="7">JCM 13919</strain>
    </source>
</reference>
<dbReference type="NCBIfam" id="NF008686">
    <property type="entry name" value="PRK11705.1"/>
    <property type="match status" value="1"/>
</dbReference>
<evidence type="ECO:0000256" key="2">
    <source>
        <dbReference type="ARBA" id="ARBA00022603"/>
    </source>
</evidence>
<dbReference type="InterPro" id="IPR003333">
    <property type="entry name" value="CMAS"/>
</dbReference>
<dbReference type="GO" id="GO:0008168">
    <property type="term" value="F:methyltransferase activity"/>
    <property type="evidence" value="ECO:0007669"/>
    <property type="project" value="UniProtKB-KW"/>
</dbReference>
<dbReference type="SUPFAM" id="SSF53335">
    <property type="entry name" value="S-adenosyl-L-methionine-dependent methyltransferases"/>
    <property type="match status" value="1"/>
</dbReference>
<dbReference type="PIRSF" id="PIRSF003085">
    <property type="entry name" value="CMAS"/>
    <property type="match status" value="1"/>
</dbReference>
<evidence type="ECO:0000256" key="4">
    <source>
        <dbReference type="ARBA" id="ARBA00022691"/>
    </source>
</evidence>
<comment type="caution">
    <text evidence="7">The sequence shown here is derived from an EMBL/GenBank/DDBJ whole genome shotgun (WGS) entry which is preliminary data.</text>
</comment>
<evidence type="ECO:0000256" key="1">
    <source>
        <dbReference type="ARBA" id="ARBA00010815"/>
    </source>
</evidence>
<dbReference type="PANTHER" id="PTHR43667:SF1">
    <property type="entry name" value="CYCLOPROPANE-FATTY-ACYL-PHOSPHOLIPID SYNTHASE"/>
    <property type="match status" value="1"/>
</dbReference>
<dbReference type="Proteomes" id="UP000630149">
    <property type="component" value="Unassembled WGS sequence"/>
</dbReference>
<dbReference type="InterPro" id="IPR029063">
    <property type="entry name" value="SAM-dependent_MTases_sf"/>
</dbReference>
<comment type="similarity">
    <text evidence="1">Belongs to the CFA/CMAS family.</text>
</comment>
<dbReference type="Gene3D" id="3.40.50.150">
    <property type="entry name" value="Vaccinia Virus protein VP39"/>
    <property type="match status" value="1"/>
</dbReference>
<evidence type="ECO:0000256" key="5">
    <source>
        <dbReference type="ARBA" id="ARBA00023098"/>
    </source>
</evidence>
<dbReference type="OrthoDB" id="9782855at2"/>
<keyword evidence="5" id="KW-0443">Lipid metabolism</keyword>
<dbReference type="PANTHER" id="PTHR43667">
    <property type="entry name" value="CYCLOPROPANE-FATTY-ACYL-PHOSPHOLIPID SYNTHASE"/>
    <property type="match status" value="1"/>
</dbReference>
<feature type="active site" evidence="6">
    <location>
        <position position="341"/>
    </location>
</feature>
<name>A0A917JW24_9GAMM</name>
<organism evidence="7 8">
    <name type="scientific">Legionella impletisoli</name>
    <dbReference type="NCBI Taxonomy" id="343510"/>
    <lineage>
        <taxon>Bacteria</taxon>
        <taxon>Pseudomonadati</taxon>
        <taxon>Pseudomonadota</taxon>
        <taxon>Gammaproteobacteria</taxon>
        <taxon>Legionellales</taxon>
        <taxon>Legionellaceae</taxon>
        <taxon>Legionella</taxon>
    </lineage>
</organism>
<gene>
    <name evidence="7" type="primary">cfa</name>
    <name evidence="7" type="ORF">GCM10007966_17290</name>
</gene>
<keyword evidence="2" id="KW-0489">Methyltransferase</keyword>
<dbReference type="CDD" id="cd02440">
    <property type="entry name" value="AdoMet_MTases"/>
    <property type="match status" value="1"/>
</dbReference>
<evidence type="ECO:0000313" key="8">
    <source>
        <dbReference type="Proteomes" id="UP000630149"/>
    </source>
</evidence>
<keyword evidence="8" id="KW-1185">Reference proteome</keyword>
<dbReference type="EMBL" id="BMOB01000007">
    <property type="protein sequence ID" value="GGI89059.1"/>
    <property type="molecule type" value="Genomic_DNA"/>
</dbReference>